<comment type="caution">
    <text evidence="2">The sequence shown here is derived from an EMBL/GenBank/DDBJ whole genome shotgun (WGS) entry which is preliminary data.</text>
</comment>
<evidence type="ECO:0000313" key="2">
    <source>
        <dbReference type="EMBL" id="KAF6147995.1"/>
    </source>
</evidence>
<dbReference type="EMBL" id="JACGCM010001859">
    <property type="protein sequence ID" value="KAF6147995.1"/>
    <property type="molecule type" value="Genomic_DNA"/>
</dbReference>
<feature type="region of interest" description="Disordered" evidence="1">
    <location>
        <begin position="268"/>
        <end position="287"/>
    </location>
</feature>
<gene>
    <name evidence="2" type="ORF">GIB67_024170</name>
</gene>
<protein>
    <submittedName>
        <fullName evidence="2">Uncharacterized protein</fullName>
    </submittedName>
</protein>
<organism evidence="2 3">
    <name type="scientific">Kingdonia uniflora</name>
    <dbReference type="NCBI Taxonomy" id="39325"/>
    <lineage>
        <taxon>Eukaryota</taxon>
        <taxon>Viridiplantae</taxon>
        <taxon>Streptophyta</taxon>
        <taxon>Embryophyta</taxon>
        <taxon>Tracheophyta</taxon>
        <taxon>Spermatophyta</taxon>
        <taxon>Magnoliopsida</taxon>
        <taxon>Ranunculales</taxon>
        <taxon>Circaeasteraceae</taxon>
        <taxon>Kingdonia</taxon>
    </lineage>
</organism>
<keyword evidence="3" id="KW-1185">Reference proteome</keyword>
<dbReference type="OrthoDB" id="1749079at2759"/>
<sequence length="287" mass="32860">MEMVKTRSQSSWEAASRRIKQLYDKLVMGYFGSVNLNGPPLPPREASYEGMCKAETALWRENFHLHCQMQTIILHPMARRATLVARARNWLGRKAPVLSVQLTMEDSVDENWSKVIVEEYPERFLEYDILKLPMAFIMTSHLLLRASNLFERASKMKESFDFVILKLDELESYLQSYDDALTQIDASQQNISTSVAYSMVSGTIILNPLVVQTKGRAKINHKKGARWKGGMEEAIMKKKRTCRSCGVLSNHDKRTCSLLKTMIAESRDNNNGESIQPLHSNFDKHNI</sequence>
<evidence type="ECO:0000313" key="3">
    <source>
        <dbReference type="Proteomes" id="UP000541444"/>
    </source>
</evidence>
<dbReference type="AlphaFoldDB" id="A0A7J7LZF4"/>
<reference evidence="2 3" key="1">
    <citation type="journal article" date="2020" name="IScience">
        <title>Genome Sequencing of the Endangered Kingdonia uniflora (Circaeasteraceae, Ranunculales) Reveals Potential Mechanisms of Evolutionary Specialization.</title>
        <authorList>
            <person name="Sun Y."/>
            <person name="Deng T."/>
            <person name="Zhang A."/>
            <person name="Moore M.J."/>
            <person name="Landis J.B."/>
            <person name="Lin N."/>
            <person name="Zhang H."/>
            <person name="Zhang X."/>
            <person name="Huang J."/>
            <person name="Zhang X."/>
            <person name="Sun H."/>
            <person name="Wang H."/>
        </authorList>
    </citation>
    <scope>NUCLEOTIDE SEQUENCE [LARGE SCALE GENOMIC DNA]</scope>
    <source>
        <strain evidence="2">TB1705</strain>
        <tissue evidence="2">Leaf</tissue>
    </source>
</reference>
<name>A0A7J7LZF4_9MAGN</name>
<proteinExistence type="predicted"/>
<evidence type="ECO:0000256" key="1">
    <source>
        <dbReference type="SAM" id="MobiDB-lite"/>
    </source>
</evidence>
<dbReference type="Proteomes" id="UP000541444">
    <property type="component" value="Unassembled WGS sequence"/>
</dbReference>
<accession>A0A7J7LZF4</accession>